<gene>
    <name evidence="4" type="primary">LOC107273446</name>
</gene>
<accession>A0AAJ7CCH1</accession>
<dbReference type="InterPro" id="IPR052774">
    <property type="entry name" value="Celegans_DevNeuronal_Protein"/>
</dbReference>
<organism evidence="3 4">
    <name type="scientific">Cephus cinctus</name>
    <name type="common">Wheat stem sawfly</name>
    <dbReference type="NCBI Taxonomy" id="211228"/>
    <lineage>
        <taxon>Eukaryota</taxon>
        <taxon>Metazoa</taxon>
        <taxon>Ecdysozoa</taxon>
        <taxon>Arthropoda</taxon>
        <taxon>Hexapoda</taxon>
        <taxon>Insecta</taxon>
        <taxon>Pterygota</taxon>
        <taxon>Neoptera</taxon>
        <taxon>Endopterygota</taxon>
        <taxon>Hymenoptera</taxon>
        <taxon>Cephoidea</taxon>
        <taxon>Cephidae</taxon>
        <taxon>Cephus</taxon>
    </lineage>
</organism>
<evidence type="ECO:0000313" key="3">
    <source>
        <dbReference type="Proteomes" id="UP000694920"/>
    </source>
</evidence>
<proteinExistence type="predicted"/>
<reference evidence="4" key="1">
    <citation type="submission" date="2025-08" db="UniProtKB">
        <authorList>
            <consortium name="RefSeq"/>
        </authorList>
    </citation>
    <scope>IDENTIFICATION</scope>
</reference>
<name>A0AAJ7CCH1_CEPCN</name>
<dbReference type="GeneID" id="107273446"/>
<dbReference type="KEGG" id="ccin:107273446"/>
<feature type="signal peptide" evidence="1">
    <location>
        <begin position="1"/>
        <end position="22"/>
    </location>
</feature>
<keyword evidence="1" id="KW-0732">Signal</keyword>
<sequence length="391" mass="43703">MSVRSDFCRFPIWICVIGLAAANVNDNGGSKVRCSESTMEVEIARSSPEARIYLQQLKDYPDEACKPRLSDTVATFALSLLEQDMPRCGITRVLNKVTGQKVFYHRVVMEEPADSSKHTFTVTCVITEVLVQPGISRTTNHTAVRRSVLPAEFQEPDVIEILDECQGNAPVPTLGVGVRQGGTLVTGELNVSPGTPLQMEIFLDRVSAPIYGLLVTYMQVTDTKTQEETIIFNGCSVDPYLFENFNTVDGDFLTAKFRAFKFPESTYVQFRGIVNVCLDKCQGIECSNGQVGYGRKRRAVPFAANEKNKVFEVTMSTFIKMDFTDDVKMDRSLSEFIRKAENATRERPVMAEQIKEHFEYKVVETDRNATSGTTFAAPLSVILFLVLHVHL</sequence>
<protein>
    <submittedName>
        <fullName evidence="4">Uncharacterized protein LOC107273446</fullName>
    </submittedName>
</protein>
<dbReference type="AlphaFoldDB" id="A0AAJ7CCH1"/>
<dbReference type="PROSITE" id="PS51034">
    <property type="entry name" value="ZP_2"/>
    <property type="match status" value="1"/>
</dbReference>
<feature type="chain" id="PRO_5042497355" evidence="1">
    <location>
        <begin position="23"/>
        <end position="391"/>
    </location>
</feature>
<feature type="domain" description="ZP" evidence="2">
    <location>
        <begin position="33"/>
        <end position="293"/>
    </location>
</feature>
<dbReference type="GO" id="GO:0009653">
    <property type="term" value="P:anatomical structure morphogenesis"/>
    <property type="evidence" value="ECO:0007669"/>
    <property type="project" value="TreeGrafter"/>
</dbReference>
<evidence type="ECO:0000313" key="4">
    <source>
        <dbReference type="RefSeq" id="XP_015607133.1"/>
    </source>
</evidence>
<dbReference type="PANTHER" id="PTHR47327:SF7">
    <property type="entry name" value="GH08941P"/>
    <property type="match status" value="1"/>
</dbReference>
<dbReference type="InterPro" id="IPR001507">
    <property type="entry name" value="ZP_dom"/>
</dbReference>
<evidence type="ECO:0000259" key="2">
    <source>
        <dbReference type="PROSITE" id="PS51034"/>
    </source>
</evidence>
<keyword evidence="3" id="KW-1185">Reference proteome</keyword>
<dbReference type="RefSeq" id="XP_015607133.1">
    <property type="nucleotide sequence ID" value="XM_015751647.2"/>
</dbReference>
<evidence type="ECO:0000256" key="1">
    <source>
        <dbReference type="SAM" id="SignalP"/>
    </source>
</evidence>
<dbReference type="SMART" id="SM00241">
    <property type="entry name" value="ZP"/>
    <property type="match status" value="1"/>
</dbReference>
<dbReference type="Proteomes" id="UP000694920">
    <property type="component" value="Unplaced"/>
</dbReference>
<dbReference type="PANTHER" id="PTHR47327">
    <property type="entry name" value="FI18240P1-RELATED"/>
    <property type="match status" value="1"/>
</dbReference>
<dbReference type="CTD" id="47065"/>